<gene>
    <name evidence="2" type="ORF">METZ01_LOCUS14006</name>
</gene>
<keyword evidence="1" id="KW-0472">Membrane</keyword>
<reference evidence="2" key="1">
    <citation type="submission" date="2018-05" db="EMBL/GenBank/DDBJ databases">
        <authorList>
            <person name="Lanie J.A."/>
            <person name="Ng W.-L."/>
            <person name="Kazmierczak K.M."/>
            <person name="Andrzejewski T.M."/>
            <person name="Davidsen T.M."/>
            <person name="Wayne K.J."/>
            <person name="Tettelin H."/>
            <person name="Glass J.I."/>
            <person name="Rusch D."/>
            <person name="Podicherti R."/>
            <person name="Tsui H.-C.T."/>
            <person name="Winkler M.E."/>
        </authorList>
    </citation>
    <scope>NUCLEOTIDE SEQUENCE</scope>
</reference>
<feature type="transmembrane region" description="Helical" evidence="1">
    <location>
        <begin position="31"/>
        <end position="52"/>
    </location>
</feature>
<accession>A0A381P2N0</accession>
<protein>
    <recommendedName>
        <fullName evidence="3">DUF502 domain-containing protein</fullName>
    </recommendedName>
</protein>
<evidence type="ECO:0008006" key="3">
    <source>
        <dbReference type="Google" id="ProtNLM"/>
    </source>
</evidence>
<keyword evidence="1" id="KW-1133">Transmembrane helix</keyword>
<dbReference type="InterPro" id="IPR007462">
    <property type="entry name" value="COV1-like"/>
</dbReference>
<dbReference type="PANTHER" id="PTHR31876:SF26">
    <property type="entry name" value="PROTEIN LIKE COV 2"/>
    <property type="match status" value="1"/>
</dbReference>
<feature type="transmembrane region" description="Helical" evidence="1">
    <location>
        <begin position="72"/>
        <end position="91"/>
    </location>
</feature>
<dbReference type="EMBL" id="UINC01000784">
    <property type="protein sequence ID" value="SUZ61152.1"/>
    <property type="molecule type" value="Genomic_DNA"/>
</dbReference>
<evidence type="ECO:0000256" key="1">
    <source>
        <dbReference type="SAM" id="Phobius"/>
    </source>
</evidence>
<proteinExistence type="predicted"/>
<keyword evidence="1" id="KW-0812">Transmembrane</keyword>
<evidence type="ECO:0000313" key="2">
    <source>
        <dbReference type="EMBL" id="SUZ61152.1"/>
    </source>
</evidence>
<dbReference type="PANTHER" id="PTHR31876">
    <property type="entry name" value="COV-LIKE PROTEIN 1"/>
    <property type="match status" value="1"/>
</dbReference>
<dbReference type="AlphaFoldDB" id="A0A381P2N0"/>
<sequence length="234" mass="25375">MTPESRDLESGVRRKILDLLRRPVIHFQRTIGAGILVVLPIGITALVLKFFFDLLNPMLEPVVGLLPGRSVAGAGLVALIALVYLLGLFAARVAGRRLIRFGHQVMEVIPVVKGIYGTTRMAIEILSKRDNGNGKNLRYSGVVLIDFPRHGIKSIGLITSSMLDAEGEEVLSVYIPTTPIPSSGFLVIVPASEVTKTEMSVEEAMKVVISGGIRMDDAFQQAGFQVPGRTRSNQ</sequence>
<name>A0A381P2N0_9ZZZZ</name>
<organism evidence="2">
    <name type="scientific">marine metagenome</name>
    <dbReference type="NCBI Taxonomy" id="408172"/>
    <lineage>
        <taxon>unclassified sequences</taxon>
        <taxon>metagenomes</taxon>
        <taxon>ecological metagenomes</taxon>
    </lineage>
</organism>
<dbReference type="Pfam" id="PF04367">
    <property type="entry name" value="DUF502"/>
    <property type="match status" value="1"/>
</dbReference>